<feature type="transmembrane region" description="Helical" evidence="1">
    <location>
        <begin position="120"/>
        <end position="141"/>
    </location>
</feature>
<dbReference type="Proteomes" id="UP000248745">
    <property type="component" value="Unassembled WGS sequence"/>
</dbReference>
<reference evidence="2 3" key="1">
    <citation type="submission" date="2018-06" db="EMBL/GenBank/DDBJ databases">
        <title>Mucibacter soli gen. nov., sp. nov., a new member of the family Chitinophagaceae producing mucin.</title>
        <authorList>
            <person name="Kim M.-K."/>
            <person name="Park S."/>
            <person name="Kim T.-S."/>
            <person name="Joung Y."/>
            <person name="Han J.-H."/>
            <person name="Kim S.B."/>
        </authorList>
    </citation>
    <scope>NUCLEOTIDE SEQUENCE [LARGE SCALE GENOMIC DNA]</scope>
    <source>
        <strain evidence="2 3">R1-15</strain>
    </source>
</reference>
<organism evidence="2 3">
    <name type="scientific">Taibaiella soli</name>
    <dbReference type="NCBI Taxonomy" id="1649169"/>
    <lineage>
        <taxon>Bacteria</taxon>
        <taxon>Pseudomonadati</taxon>
        <taxon>Bacteroidota</taxon>
        <taxon>Chitinophagia</taxon>
        <taxon>Chitinophagales</taxon>
        <taxon>Chitinophagaceae</taxon>
        <taxon>Taibaiella</taxon>
    </lineage>
</organism>
<proteinExistence type="predicted"/>
<gene>
    <name evidence="2" type="ORF">DN068_16005</name>
</gene>
<dbReference type="OrthoDB" id="669655at2"/>
<comment type="caution">
    <text evidence="2">The sequence shown here is derived from an EMBL/GenBank/DDBJ whole genome shotgun (WGS) entry which is preliminary data.</text>
</comment>
<dbReference type="RefSeq" id="WP_110999951.1">
    <property type="nucleotide sequence ID" value="NZ_QKTW01000022.1"/>
</dbReference>
<feature type="transmembrane region" description="Helical" evidence="1">
    <location>
        <begin position="89"/>
        <end position="108"/>
    </location>
</feature>
<dbReference type="EMBL" id="QKTW01000022">
    <property type="protein sequence ID" value="PZF71577.1"/>
    <property type="molecule type" value="Genomic_DNA"/>
</dbReference>
<feature type="transmembrane region" description="Helical" evidence="1">
    <location>
        <begin position="153"/>
        <end position="174"/>
    </location>
</feature>
<name>A0A2W2B6G2_9BACT</name>
<protein>
    <recommendedName>
        <fullName evidence="4">Histidine kinase N-terminal 7TM region domain-containing protein</fullName>
    </recommendedName>
</protein>
<keyword evidence="1" id="KW-0812">Transmembrane</keyword>
<keyword evidence="1" id="KW-1133">Transmembrane helix</keyword>
<feature type="transmembrane region" description="Helical" evidence="1">
    <location>
        <begin position="6"/>
        <end position="24"/>
    </location>
</feature>
<evidence type="ECO:0000256" key="1">
    <source>
        <dbReference type="SAM" id="Phobius"/>
    </source>
</evidence>
<evidence type="ECO:0000313" key="3">
    <source>
        <dbReference type="Proteomes" id="UP000248745"/>
    </source>
</evidence>
<feature type="transmembrane region" description="Helical" evidence="1">
    <location>
        <begin position="186"/>
        <end position="210"/>
    </location>
</feature>
<keyword evidence="3" id="KW-1185">Reference proteome</keyword>
<dbReference type="AlphaFoldDB" id="A0A2W2B6G2"/>
<accession>A0A2W2B6G2</accession>
<keyword evidence="1" id="KW-0472">Membrane</keyword>
<evidence type="ECO:0000313" key="2">
    <source>
        <dbReference type="EMBL" id="PZF71577.1"/>
    </source>
</evidence>
<evidence type="ECO:0008006" key="4">
    <source>
        <dbReference type="Google" id="ProtNLM"/>
    </source>
</evidence>
<sequence>MTTGLSLIYRITIFTVAVCIIFRYKRVDKASKIICWLIWLGLLTESIGYYAAKVYRNNYPVFNIAFFAEFTLMSLYFGYSNEALRKKKIGIYIALSGIVLGLINTFSFQPLFTTLNSHLLFLECLVVMSLAALSFHHLLIADDVNMKLQRMPHFWFPCILLFYQCATLSTWGMYDKLGSSDAEKAASLDISILTINIITYLSYGAVFFFYPKMKVHYVQS</sequence>
<feature type="transmembrane region" description="Helical" evidence="1">
    <location>
        <begin position="33"/>
        <end position="52"/>
    </location>
</feature>
<feature type="transmembrane region" description="Helical" evidence="1">
    <location>
        <begin position="58"/>
        <end position="77"/>
    </location>
</feature>